<evidence type="ECO:0000313" key="3">
    <source>
        <dbReference type="EMBL" id="MFB5190476.1"/>
    </source>
</evidence>
<gene>
    <name evidence="3" type="ORF">KKP3000_003941</name>
</gene>
<proteinExistence type="predicted"/>
<keyword evidence="2" id="KW-0812">Transmembrane</keyword>
<keyword evidence="1" id="KW-0175">Coiled coil</keyword>
<feature type="transmembrane region" description="Helical" evidence="2">
    <location>
        <begin position="29"/>
        <end position="47"/>
    </location>
</feature>
<dbReference type="RefSeq" id="WP_275474892.1">
    <property type="nucleotide sequence ID" value="NZ_CP162940.1"/>
</dbReference>
<feature type="coiled-coil region" evidence="1">
    <location>
        <begin position="53"/>
        <end position="87"/>
    </location>
</feature>
<comment type="caution">
    <text evidence="3">The sequence shown here is derived from an EMBL/GenBank/DDBJ whole genome shotgun (WGS) entry which is preliminary data.</text>
</comment>
<evidence type="ECO:0000256" key="1">
    <source>
        <dbReference type="SAM" id="Coils"/>
    </source>
</evidence>
<keyword evidence="2" id="KW-0472">Membrane</keyword>
<dbReference type="EMBL" id="JBDXSU010000006">
    <property type="protein sequence ID" value="MFB5190476.1"/>
    <property type="molecule type" value="Genomic_DNA"/>
</dbReference>
<organism evidence="3 4">
    <name type="scientific">Alicyclobacillus fastidiosus</name>
    <dbReference type="NCBI Taxonomy" id="392011"/>
    <lineage>
        <taxon>Bacteria</taxon>
        <taxon>Bacillati</taxon>
        <taxon>Bacillota</taxon>
        <taxon>Bacilli</taxon>
        <taxon>Bacillales</taxon>
        <taxon>Alicyclobacillaceae</taxon>
        <taxon>Alicyclobacillus</taxon>
    </lineage>
</organism>
<evidence type="ECO:0000313" key="4">
    <source>
        <dbReference type="Proteomes" id="UP001579974"/>
    </source>
</evidence>
<dbReference type="Pfam" id="PF04977">
    <property type="entry name" value="DivIC"/>
    <property type="match status" value="1"/>
</dbReference>
<keyword evidence="4" id="KW-1185">Reference proteome</keyword>
<name>A0ABV5ADY9_9BACL</name>
<reference evidence="3 4" key="1">
    <citation type="journal article" date="2024" name="Int. J. Mol. Sci.">
        <title>Exploration of Alicyclobacillus spp. Genome in Search of Antibiotic Resistance.</title>
        <authorList>
            <person name="Bucka-Kolendo J."/>
            <person name="Kiousi D.E."/>
            <person name="Dekowska A."/>
            <person name="Mikolajczuk-Szczyrba A."/>
            <person name="Karadedos D.M."/>
            <person name="Michael P."/>
            <person name="Galanis A."/>
            <person name="Sokolowska B."/>
        </authorList>
    </citation>
    <scope>NUCLEOTIDE SEQUENCE [LARGE SCALE GENOMIC DNA]</scope>
    <source>
        <strain evidence="3 4">KKP 3000</strain>
    </source>
</reference>
<keyword evidence="2" id="KW-1133">Transmembrane helix</keyword>
<sequence length="117" mass="13596">MLATRQHGKTTVGPNARTQIRQRHPLFRLRYLALIVICGWSLFHYLHAERPQLVQLQAQHQQYASQLSQLKAENQRLQQEKQQLNSDAYIEKYSAQNFGLTMPGQVPFDLQNDSQHG</sequence>
<protein>
    <submittedName>
        <fullName evidence="3">Septum formation initiator family protein</fullName>
    </submittedName>
</protein>
<accession>A0ABV5ADY9</accession>
<evidence type="ECO:0000256" key="2">
    <source>
        <dbReference type="SAM" id="Phobius"/>
    </source>
</evidence>
<dbReference type="InterPro" id="IPR007060">
    <property type="entry name" value="FtsL/DivIC"/>
</dbReference>
<dbReference type="Proteomes" id="UP001579974">
    <property type="component" value="Unassembled WGS sequence"/>
</dbReference>